<proteinExistence type="predicted"/>
<dbReference type="Proteomes" id="UP000199800">
    <property type="component" value="Unassembled WGS sequence"/>
</dbReference>
<dbReference type="SUPFAM" id="SSF88713">
    <property type="entry name" value="Glycoside hydrolase/deacetylase"/>
    <property type="match status" value="1"/>
</dbReference>
<keyword evidence="1" id="KW-0812">Transmembrane</keyword>
<accession>A0A1H9ZCJ0</accession>
<name>A0A1H9ZCJ0_9FIRM</name>
<dbReference type="OrthoDB" id="1676522at2"/>
<evidence type="ECO:0000313" key="2">
    <source>
        <dbReference type="EMBL" id="SES79050.1"/>
    </source>
</evidence>
<dbReference type="AlphaFoldDB" id="A0A1H9ZCJ0"/>
<dbReference type="Gene3D" id="3.20.20.370">
    <property type="entry name" value="Glycoside hydrolase/deacetylase"/>
    <property type="match status" value="1"/>
</dbReference>
<dbReference type="InterPro" id="IPR011330">
    <property type="entry name" value="Glyco_hydro/deAcase_b/a-brl"/>
</dbReference>
<keyword evidence="1" id="KW-0472">Membrane</keyword>
<evidence type="ECO:0008006" key="4">
    <source>
        <dbReference type="Google" id="ProtNLM"/>
    </source>
</evidence>
<dbReference type="GO" id="GO:0005975">
    <property type="term" value="P:carbohydrate metabolic process"/>
    <property type="evidence" value="ECO:0007669"/>
    <property type="project" value="InterPro"/>
</dbReference>
<organism evidence="2 3">
    <name type="scientific">[Clostridium] polysaccharolyticum</name>
    <dbReference type="NCBI Taxonomy" id="29364"/>
    <lineage>
        <taxon>Bacteria</taxon>
        <taxon>Bacillati</taxon>
        <taxon>Bacillota</taxon>
        <taxon>Clostridia</taxon>
        <taxon>Lachnospirales</taxon>
        <taxon>Lachnospiraceae</taxon>
    </lineage>
</organism>
<dbReference type="STRING" id="29364.SAMN04487772_103120"/>
<sequence length="339" mass="40143">MKNIYITVDLECHDIVHRNQYIEGKYKNGVCGLEHILRLGKELNIPINFFFDMVEAKEYGEEYAKDIIELIHKYNQHVYLHLHPDYVSGDHEKSFFWQYNYQDKKEILQYGFDLFQRLLGHEPKAFRIGRYGADEEMYDAMKEMGISLVDLSYSSGSSKMCHLGRDTAKVDNAIIRFKGQTLFPNTRYRAIQFGRKSKLINLDTNDSTFNEYRRFLDKNELGQITLTMHSWNFIKKYFFSKNYVSLDKRAEKKFRKMISYGKKKGYVFSDFTENPPVVGKERDQVIDLCTGLSGKVQMLCNNFLRFQKIGRLNKKYFAVYAIFYILIILICIAVIWNMR</sequence>
<keyword evidence="3" id="KW-1185">Reference proteome</keyword>
<dbReference type="EMBL" id="FOHN01000003">
    <property type="protein sequence ID" value="SES79050.1"/>
    <property type="molecule type" value="Genomic_DNA"/>
</dbReference>
<evidence type="ECO:0000313" key="3">
    <source>
        <dbReference type="Proteomes" id="UP000199800"/>
    </source>
</evidence>
<keyword evidence="1" id="KW-1133">Transmembrane helix</keyword>
<gene>
    <name evidence="2" type="ORF">SAMN04487772_103120</name>
</gene>
<feature type="transmembrane region" description="Helical" evidence="1">
    <location>
        <begin position="317"/>
        <end position="336"/>
    </location>
</feature>
<reference evidence="2 3" key="1">
    <citation type="submission" date="2016-10" db="EMBL/GenBank/DDBJ databases">
        <authorList>
            <person name="de Groot N.N."/>
        </authorList>
    </citation>
    <scope>NUCLEOTIDE SEQUENCE [LARGE SCALE GENOMIC DNA]</scope>
    <source>
        <strain evidence="2 3">DSM 1801</strain>
    </source>
</reference>
<evidence type="ECO:0000256" key="1">
    <source>
        <dbReference type="SAM" id="Phobius"/>
    </source>
</evidence>
<protein>
    <recommendedName>
        <fullName evidence="4">Polysaccharide deacetylase</fullName>
    </recommendedName>
</protein>
<dbReference type="RefSeq" id="WP_092476273.1">
    <property type="nucleotide sequence ID" value="NZ_FOHN01000003.1"/>
</dbReference>